<name>A0A6A6ATT8_9PEZI</name>
<dbReference type="GeneID" id="54293687"/>
<feature type="non-terminal residue" evidence="1">
    <location>
        <position position="1"/>
    </location>
</feature>
<dbReference type="OrthoDB" id="10408577at2759"/>
<dbReference type="AlphaFoldDB" id="A0A6A6ATT8"/>
<dbReference type="Proteomes" id="UP000799438">
    <property type="component" value="Unassembled WGS sequence"/>
</dbReference>
<feature type="non-terminal residue" evidence="1">
    <location>
        <position position="90"/>
    </location>
</feature>
<dbReference type="RefSeq" id="XP_033390819.1">
    <property type="nucleotide sequence ID" value="XM_033536191.1"/>
</dbReference>
<sequence length="90" mass="10256">LRINFKRTWYPELCVFETHFSTKKQDSPSANPANQWGLLIPLHSTTGLSFGTILGKAFFKTSGKPKFKEAFKLKISKRPLLVKCSLRSIK</sequence>
<proteinExistence type="predicted"/>
<gene>
    <name evidence="1" type="ORF">K452DRAFT_212276</name>
</gene>
<protein>
    <submittedName>
        <fullName evidence="1">Uncharacterized protein</fullName>
    </submittedName>
</protein>
<evidence type="ECO:0000313" key="1">
    <source>
        <dbReference type="EMBL" id="KAF2135100.1"/>
    </source>
</evidence>
<organism evidence="1 2">
    <name type="scientific">Aplosporella prunicola CBS 121167</name>
    <dbReference type="NCBI Taxonomy" id="1176127"/>
    <lineage>
        <taxon>Eukaryota</taxon>
        <taxon>Fungi</taxon>
        <taxon>Dikarya</taxon>
        <taxon>Ascomycota</taxon>
        <taxon>Pezizomycotina</taxon>
        <taxon>Dothideomycetes</taxon>
        <taxon>Dothideomycetes incertae sedis</taxon>
        <taxon>Botryosphaeriales</taxon>
        <taxon>Aplosporellaceae</taxon>
        <taxon>Aplosporella</taxon>
    </lineage>
</organism>
<reference evidence="1" key="1">
    <citation type="journal article" date="2020" name="Stud. Mycol.">
        <title>101 Dothideomycetes genomes: a test case for predicting lifestyles and emergence of pathogens.</title>
        <authorList>
            <person name="Haridas S."/>
            <person name="Albert R."/>
            <person name="Binder M."/>
            <person name="Bloem J."/>
            <person name="Labutti K."/>
            <person name="Salamov A."/>
            <person name="Andreopoulos B."/>
            <person name="Baker S."/>
            <person name="Barry K."/>
            <person name="Bills G."/>
            <person name="Bluhm B."/>
            <person name="Cannon C."/>
            <person name="Castanera R."/>
            <person name="Culley D."/>
            <person name="Daum C."/>
            <person name="Ezra D."/>
            <person name="Gonzalez J."/>
            <person name="Henrissat B."/>
            <person name="Kuo A."/>
            <person name="Liang C."/>
            <person name="Lipzen A."/>
            <person name="Lutzoni F."/>
            <person name="Magnuson J."/>
            <person name="Mondo S."/>
            <person name="Nolan M."/>
            <person name="Ohm R."/>
            <person name="Pangilinan J."/>
            <person name="Park H.-J."/>
            <person name="Ramirez L."/>
            <person name="Alfaro M."/>
            <person name="Sun H."/>
            <person name="Tritt A."/>
            <person name="Yoshinaga Y."/>
            <person name="Zwiers L.-H."/>
            <person name="Turgeon B."/>
            <person name="Goodwin S."/>
            <person name="Spatafora J."/>
            <person name="Crous P."/>
            <person name="Grigoriev I."/>
        </authorList>
    </citation>
    <scope>NUCLEOTIDE SEQUENCE</scope>
    <source>
        <strain evidence="1">CBS 121167</strain>
    </source>
</reference>
<evidence type="ECO:0000313" key="2">
    <source>
        <dbReference type="Proteomes" id="UP000799438"/>
    </source>
</evidence>
<dbReference type="EMBL" id="ML995706">
    <property type="protein sequence ID" value="KAF2135100.1"/>
    <property type="molecule type" value="Genomic_DNA"/>
</dbReference>
<keyword evidence="2" id="KW-1185">Reference proteome</keyword>
<accession>A0A6A6ATT8</accession>